<dbReference type="PANTHER" id="PTHR14074">
    <property type="entry name" value="HELICASE WITH DEATH DOMAIN-RELATED"/>
    <property type="match status" value="1"/>
</dbReference>
<dbReference type="PANTHER" id="PTHR14074:SF16">
    <property type="entry name" value="ANTIVIRAL INNATE IMMUNE RESPONSE RECEPTOR RIG-I"/>
    <property type="match status" value="1"/>
</dbReference>
<dbReference type="InterPro" id="IPR001650">
    <property type="entry name" value="Helicase_C-like"/>
</dbReference>
<dbReference type="InterPro" id="IPR051363">
    <property type="entry name" value="RLR_Helicase"/>
</dbReference>
<keyword evidence="3" id="KW-0547">Nucleotide-binding</keyword>
<dbReference type="PROSITE" id="PS51192">
    <property type="entry name" value="HELICASE_ATP_BIND_1"/>
    <property type="match status" value="1"/>
</dbReference>
<evidence type="ECO:0000313" key="8">
    <source>
        <dbReference type="EnsemblMetazoa" id="PPA17016.1"/>
    </source>
</evidence>
<keyword evidence="4" id="KW-0067">ATP-binding</keyword>
<evidence type="ECO:0000256" key="1">
    <source>
        <dbReference type="ARBA" id="ARBA00006866"/>
    </source>
</evidence>
<keyword evidence="5" id="KW-0391">Immunity</keyword>
<evidence type="ECO:0000256" key="6">
    <source>
        <dbReference type="ARBA" id="ARBA00049390"/>
    </source>
</evidence>
<sequence>MSEIDDDEIASCASDDDDDPRPRNRPIVQDETYDIDLDAFPALAHGSAVAADKRTMAYARLFADDIEDFLKLNFFHCYSFEKFFQANVFEDLVKREILPLEVARKAAQDEEAYEILDRLLIENNQDLWKQIHFPDVPKSSSFEVFSSRFLIPSGGLFVLDRVAAVLDVDPIMDLVCAGSKYPSLRVAVAEGPQQQMKVARRFLRELPRLAGDGGQWFWPLIAALAQDSHNITTTLQYLLPNWQTELAAHRSSLAASSFSFESMARVIMAGVSCRPPAEFEPFRDEMTVPGTSIMPTLRAYQKELVERTDRGENTIVCAPTGSGKTVVVMIVPKVFLVEQQAAQFNSYAKKEFYVAKLSGESSETGEPQLIKFLSGDIVVLTPQILVNMLQQESEAARLYIADVSLLLLDECHHTDKKNPYNVIMQAVKEATHARPQVVGLTASLGIGDDAGITVEDHIVRMCVRMAADSITTVMRNRDELARFVQLPEDVIRRVMPMLPNERRFHAHLITAISFVSRQLYVEFDALLRERPASIDPNKLTRFPPLEKTEDFTQAVVNVDTELRNNELFNRKLTDGERKWRLKRGIDFVQMYHKTMLLNDLLPAAYAFEQLSADVDELDTLAGRQCAFLDYFRKEQAEFAQRTSTENDKEILQQLRKELAGQFRADSASRVLIFCLRRETAQLLTKYLNEQGIEAMGRAEVLTSTNAASVRNGQSPSEQRAVIEAFTRGACKVIVSTSVAEEGLDVAACNLIVKYNTTGNVIQLVQQRGRARASNSRSVLLALDERVYAKEHQNKMAETIMIRTVEKIYAMGDGAFGEALTLEKACIQAFAMHDRDTVARDTEKQAAADEKEAEKRSAKKYRELILLCEKCNSLICSSKHLRMFSAHFIAVDSAIWRRMRVQAKKGSMIDDNYKEAGVLKCTCEKEIGRVVKIQGQFVPTLKADSVLFRHETTGEMLSKYKKWKGIAANLLEIREGTVLEAVRKPSTLYTPPPRTTAMNRALQSANANLSRALESLCLL</sequence>
<evidence type="ECO:0000313" key="9">
    <source>
        <dbReference type="Proteomes" id="UP000005239"/>
    </source>
</evidence>
<dbReference type="SUPFAM" id="SSF52540">
    <property type="entry name" value="P-loop containing nucleoside triphosphate hydrolases"/>
    <property type="match status" value="1"/>
</dbReference>
<dbReference type="Pfam" id="PF00270">
    <property type="entry name" value="DEAD"/>
    <property type="match status" value="1"/>
</dbReference>
<dbReference type="OrthoDB" id="416741at2759"/>
<dbReference type="Pfam" id="PF11648">
    <property type="entry name" value="RIG-I_C-RD"/>
    <property type="match status" value="1"/>
</dbReference>
<reference evidence="9" key="1">
    <citation type="journal article" date="2008" name="Nat. Genet.">
        <title>The Pristionchus pacificus genome provides a unique perspective on nematode lifestyle and parasitism.</title>
        <authorList>
            <person name="Dieterich C."/>
            <person name="Clifton S.W."/>
            <person name="Schuster L.N."/>
            <person name="Chinwalla A."/>
            <person name="Delehaunty K."/>
            <person name="Dinkelacker I."/>
            <person name="Fulton L."/>
            <person name="Fulton R."/>
            <person name="Godfrey J."/>
            <person name="Minx P."/>
            <person name="Mitreva M."/>
            <person name="Roeseler W."/>
            <person name="Tian H."/>
            <person name="Witte H."/>
            <person name="Yang S.P."/>
            <person name="Wilson R.K."/>
            <person name="Sommer R.J."/>
        </authorList>
    </citation>
    <scope>NUCLEOTIDE SEQUENCE [LARGE SCALE GENOMIC DNA]</scope>
    <source>
        <strain evidence="9">PS312</strain>
    </source>
</reference>
<feature type="region of interest" description="Disordered" evidence="7">
    <location>
        <begin position="1"/>
        <end position="26"/>
    </location>
</feature>
<dbReference type="GO" id="GO:0003676">
    <property type="term" value="F:nucleic acid binding"/>
    <property type="evidence" value="ECO:0007669"/>
    <property type="project" value="InterPro"/>
</dbReference>
<dbReference type="GO" id="GO:0005524">
    <property type="term" value="F:ATP binding"/>
    <property type="evidence" value="ECO:0007669"/>
    <property type="project" value="UniProtKB-KW"/>
</dbReference>
<proteinExistence type="inferred from homology"/>
<accession>A0A8R1UAZ4</accession>
<dbReference type="InterPro" id="IPR014001">
    <property type="entry name" value="Helicase_ATP-bd"/>
</dbReference>
<reference evidence="8" key="2">
    <citation type="submission" date="2022-06" db="UniProtKB">
        <authorList>
            <consortium name="EnsemblMetazoa"/>
        </authorList>
    </citation>
    <scope>IDENTIFICATION</scope>
    <source>
        <strain evidence="8">PS312</strain>
    </source>
</reference>
<protein>
    <submittedName>
        <fullName evidence="8">Helicase</fullName>
    </submittedName>
</protein>
<dbReference type="Gene3D" id="1.20.1320.30">
    <property type="match status" value="1"/>
</dbReference>
<dbReference type="PROSITE" id="PS51194">
    <property type="entry name" value="HELICASE_CTER"/>
    <property type="match status" value="1"/>
</dbReference>
<keyword evidence="9" id="KW-1185">Reference proteome</keyword>
<dbReference type="PROSITE" id="PS51789">
    <property type="entry name" value="RLR_CTR"/>
    <property type="match status" value="1"/>
</dbReference>
<dbReference type="GO" id="GO:0005737">
    <property type="term" value="C:cytoplasm"/>
    <property type="evidence" value="ECO:0000318"/>
    <property type="project" value="GO_Central"/>
</dbReference>
<dbReference type="SMART" id="SM00490">
    <property type="entry name" value="HELICc"/>
    <property type="match status" value="1"/>
</dbReference>
<gene>
    <name evidence="8" type="primary">WBGene00106570</name>
</gene>
<name>A0A2A6BRG8_PRIPA</name>
<dbReference type="AlphaFoldDB" id="A0A2A6BRG8"/>
<evidence type="ECO:0000256" key="4">
    <source>
        <dbReference type="ARBA" id="ARBA00022840"/>
    </source>
</evidence>
<dbReference type="GO" id="GO:0045087">
    <property type="term" value="P:innate immune response"/>
    <property type="evidence" value="ECO:0007669"/>
    <property type="project" value="UniProtKB-KW"/>
</dbReference>
<dbReference type="InterPro" id="IPR027417">
    <property type="entry name" value="P-loop_NTPase"/>
</dbReference>
<dbReference type="InterPro" id="IPR011545">
    <property type="entry name" value="DEAD/DEAH_box_helicase_dom"/>
</dbReference>
<feature type="compositionally biased region" description="Acidic residues" evidence="7">
    <location>
        <begin position="1"/>
        <end position="19"/>
    </location>
</feature>
<dbReference type="InterPro" id="IPR021673">
    <property type="entry name" value="RLR_CTR"/>
</dbReference>
<accession>A0A2A6BRG8</accession>
<evidence type="ECO:0000256" key="3">
    <source>
        <dbReference type="ARBA" id="ARBA00022741"/>
    </source>
</evidence>
<comment type="similarity">
    <text evidence="1">Belongs to the helicase family. RLR subfamily.</text>
</comment>
<evidence type="ECO:0000256" key="2">
    <source>
        <dbReference type="ARBA" id="ARBA00022588"/>
    </source>
</evidence>
<keyword evidence="2" id="KW-0399">Innate immunity</keyword>
<dbReference type="GO" id="GO:0003724">
    <property type="term" value="F:RNA helicase activity"/>
    <property type="evidence" value="ECO:0007669"/>
    <property type="project" value="UniProtKB-EC"/>
</dbReference>
<dbReference type="Pfam" id="PF00271">
    <property type="entry name" value="Helicase_C"/>
    <property type="match status" value="1"/>
</dbReference>
<dbReference type="Gene3D" id="3.40.50.300">
    <property type="entry name" value="P-loop containing nucleotide triphosphate hydrolases"/>
    <property type="match status" value="2"/>
</dbReference>
<dbReference type="EnsemblMetazoa" id="PPA17016.1">
    <property type="protein sequence ID" value="PPA17016.1"/>
    <property type="gene ID" value="WBGene00106570"/>
</dbReference>
<comment type="catalytic activity">
    <reaction evidence="6">
        <text>ATP + H2O = ADP + phosphate + H(+)</text>
        <dbReference type="Rhea" id="RHEA:13065"/>
        <dbReference type="ChEBI" id="CHEBI:15377"/>
        <dbReference type="ChEBI" id="CHEBI:15378"/>
        <dbReference type="ChEBI" id="CHEBI:30616"/>
        <dbReference type="ChEBI" id="CHEBI:43474"/>
        <dbReference type="ChEBI" id="CHEBI:456216"/>
        <dbReference type="EC" id="3.6.4.13"/>
    </reaction>
    <physiologicalReaction direction="left-to-right" evidence="6">
        <dbReference type="Rhea" id="RHEA:13066"/>
    </physiologicalReaction>
</comment>
<evidence type="ECO:0000256" key="7">
    <source>
        <dbReference type="SAM" id="MobiDB-lite"/>
    </source>
</evidence>
<dbReference type="Proteomes" id="UP000005239">
    <property type="component" value="Unassembled WGS sequence"/>
</dbReference>
<organism evidence="8 9">
    <name type="scientific">Pristionchus pacificus</name>
    <name type="common">Parasitic nematode worm</name>
    <dbReference type="NCBI Taxonomy" id="54126"/>
    <lineage>
        <taxon>Eukaryota</taxon>
        <taxon>Metazoa</taxon>
        <taxon>Ecdysozoa</taxon>
        <taxon>Nematoda</taxon>
        <taxon>Chromadorea</taxon>
        <taxon>Rhabditida</taxon>
        <taxon>Rhabditina</taxon>
        <taxon>Diplogasteromorpha</taxon>
        <taxon>Diplogasteroidea</taxon>
        <taxon>Neodiplogasteridae</taxon>
        <taxon>Pristionchus</taxon>
    </lineage>
</organism>
<dbReference type="SMART" id="SM00487">
    <property type="entry name" value="DEXDc"/>
    <property type="match status" value="1"/>
</dbReference>
<evidence type="ECO:0000256" key="5">
    <source>
        <dbReference type="ARBA" id="ARBA00022859"/>
    </source>
</evidence>
<dbReference type="InterPro" id="IPR038557">
    <property type="entry name" value="RLR_C_sf"/>
</dbReference>
<dbReference type="Gene3D" id="2.170.150.30">
    <property type="entry name" value="RIG-I-like receptor, C-terminal regulatory domain"/>
    <property type="match status" value="1"/>
</dbReference>